<protein>
    <submittedName>
        <fullName evidence="8">Membrane protein</fullName>
    </submittedName>
</protein>
<keyword evidence="5 7" id="KW-1133">Transmembrane helix</keyword>
<dbReference type="PANTHER" id="PTHR33452:SF1">
    <property type="entry name" value="INNER MEMBRANE PROTEIN YPHA-RELATED"/>
    <property type="match status" value="1"/>
</dbReference>
<evidence type="ECO:0000256" key="6">
    <source>
        <dbReference type="ARBA" id="ARBA00023136"/>
    </source>
</evidence>
<dbReference type="RefSeq" id="WP_188849138.1">
    <property type="nucleotide sequence ID" value="NZ_BMJJ01000001.1"/>
</dbReference>
<evidence type="ECO:0000313" key="8">
    <source>
        <dbReference type="EMBL" id="GGD06580.1"/>
    </source>
</evidence>
<sequence>MNGSILIFLGRILLSILFIVAGYGKLTGGAEGLSGMLGGMGLPQPLALAYLTGLCELVGGLAVLVGFQVRIVGILLALFCLFTGYIAHMGPDQATALMKNIGLAGGFLVLAANGPGAFAMQRRTGRVSATV</sequence>
<proteinExistence type="inferred from homology"/>
<feature type="transmembrane region" description="Helical" evidence="7">
    <location>
        <begin position="46"/>
        <end position="64"/>
    </location>
</feature>
<keyword evidence="3" id="KW-1003">Cell membrane</keyword>
<keyword evidence="4 7" id="KW-0812">Transmembrane</keyword>
<comment type="similarity">
    <text evidence="2">Belongs to the DoxX family.</text>
</comment>
<comment type="subcellular location">
    <subcellularLocation>
        <location evidence="1">Cell membrane</location>
        <topology evidence="1">Multi-pass membrane protein</topology>
    </subcellularLocation>
</comment>
<evidence type="ECO:0000256" key="1">
    <source>
        <dbReference type="ARBA" id="ARBA00004651"/>
    </source>
</evidence>
<organism evidence="8 9">
    <name type="scientific">Aureimonas glaciei</name>
    <dbReference type="NCBI Taxonomy" id="1776957"/>
    <lineage>
        <taxon>Bacteria</taxon>
        <taxon>Pseudomonadati</taxon>
        <taxon>Pseudomonadota</taxon>
        <taxon>Alphaproteobacteria</taxon>
        <taxon>Hyphomicrobiales</taxon>
        <taxon>Aurantimonadaceae</taxon>
        <taxon>Aureimonas</taxon>
    </lineage>
</organism>
<evidence type="ECO:0000256" key="2">
    <source>
        <dbReference type="ARBA" id="ARBA00006679"/>
    </source>
</evidence>
<keyword evidence="9" id="KW-1185">Reference proteome</keyword>
<evidence type="ECO:0000256" key="3">
    <source>
        <dbReference type="ARBA" id="ARBA00022475"/>
    </source>
</evidence>
<evidence type="ECO:0000256" key="7">
    <source>
        <dbReference type="SAM" id="Phobius"/>
    </source>
</evidence>
<dbReference type="GO" id="GO:0005886">
    <property type="term" value="C:plasma membrane"/>
    <property type="evidence" value="ECO:0007669"/>
    <property type="project" value="UniProtKB-SubCell"/>
</dbReference>
<accession>A0A916XTE8</accession>
<evidence type="ECO:0000256" key="5">
    <source>
        <dbReference type="ARBA" id="ARBA00022989"/>
    </source>
</evidence>
<dbReference type="AlphaFoldDB" id="A0A916XTE8"/>
<dbReference type="EMBL" id="BMJJ01000001">
    <property type="protein sequence ID" value="GGD06580.1"/>
    <property type="molecule type" value="Genomic_DNA"/>
</dbReference>
<comment type="caution">
    <text evidence="8">The sequence shown here is derived from an EMBL/GenBank/DDBJ whole genome shotgun (WGS) entry which is preliminary data.</text>
</comment>
<dbReference type="InterPro" id="IPR032808">
    <property type="entry name" value="DoxX"/>
</dbReference>
<dbReference type="PANTHER" id="PTHR33452">
    <property type="entry name" value="OXIDOREDUCTASE CATD-RELATED"/>
    <property type="match status" value="1"/>
</dbReference>
<feature type="transmembrane region" description="Helical" evidence="7">
    <location>
        <begin position="5"/>
        <end position="26"/>
    </location>
</feature>
<dbReference type="InterPro" id="IPR051907">
    <property type="entry name" value="DoxX-like_oxidoreductase"/>
</dbReference>
<dbReference type="Proteomes" id="UP000613160">
    <property type="component" value="Unassembled WGS sequence"/>
</dbReference>
<feature type="transmembrane region" description="Helical" evidence="7">
    <location>
        <begin position="101"/>
        <end position="120"/>
    </location>
</feature>
<keyword evidence="6 7" id="KW-0472">Membrane</keyword>
<feature type="transmembrane region" description="Helical" evidence="7">
    <location>
        <begin position="71"/>
        <end position="89"/>
    </location>
</feature>
<evidence type="ECO:0000256" key="4">
    <source>
        <dbReference type="ARBA" id="ARBA00022692"/>
    </source>
</evidence>
<gene>
    <name evidence="8" type="ORF">GCM10011335_06960</name>
</gene>
<reference evidence="8" key="1">
    <citation type="journal article" date="2014" name="Int. J. Syst. Evol. Microbiol.">
        <title>Complete genome sequence of Corynebacterium casei LMG S-19264T (=DSM 44701T), isolated from a smear-ripened cheese.</title>
        <authorList>
            <consortium name="US DOE Joint Genome Institute (JGI-PGF)"/>
            <person name="Walter F."/>
            <person name="Albersmeier A."/>
            <person name="Kalinowski J."/>
            <person name="Ruckert C."/>
        </authorList>
    </citation>
    <scope>NUCLEOTIDE SEQUENCE</scope>
    <source>
        <strain evidence="8">CGMCC 1.15493</strain>
    </source>
</reference>
<evidence type="ECO:0000313" key="9">
    <source>
        <dbReference type="Proteomes" id="UP000613160"/>
    </source>
</evidence>
<dbReference type="Pfam" id="PF07681">
    <property type="entry name" value="DoxX"/>
    <property type="match status" value="1"/>
</dbReference>
<name>A0A916XTE8_9HYPH</name>
<reference evidence="8" key="2">
    <citation type="submission" date="2020-09" db="EMBL/GenBank/DDBJ databases">
        <authorList>
            <person name="Sun Q."/>
            <person name="Zhou Y."/>
        </authorList>
    </citation>
    <scope>NUCLEOTIDE SEQUENCE</scope>
    <source>
        <strain evidence="8">CGMCC 1.15493</strain>
    </source>
</reference>